<comment type="caution">
    <text evidence="3">The sequence shown here is derived from an EMBL/GenBank/DDBJ whole genome shotgun (WGS) entry which is preliminary data.</text>
</comment>
<accession>A0A3E4F5H2</accession>
<dbReference type="EMBL" id="QSOI01000008">
    <property type="protein sequence ID" value="RGI84196.1"/>
    <property type="molecule type" value="Genomic_DNA"/>
</dbReference>
<dbReference type="InterPro" id="IPR010982">
    <property type="entry name" value="Lambda_DNA-bd_dom_sf"/>
</dbReference>
<dbReference type="GO" id="GO:0003700">
    <property type="term" value="F:DNA-binding transcription factor activity"/>
    <property type="evidence" value="ECO:0007669"/>
    <property type="project" value="TreeGrafter"/>
</dbReference>
<feature type="domain" description="HTH cro/C1-type" evidence="2">
    <location>
        <begin position="11"/>
        <end position="65"/>
    </location>
</feature>
<gene>
    <name evidence="4" type="ORF">DW885_12105</name>
    <name evidence="3" type="ORF">DXD84_08425</name>
</gene>
<dbReference type="GO" id="GO:0005829">
    <property type="term" value="C:cytosol"/>
    <property type="evidence" value="ECO:0007669"/>
    <property type="project" value="TreeGrafter"/>
</dbReference>
<organism evidence="3 5">
    <name type="scientific">Dorea formicigenerans</name>
    <dbReference type="NCBI Taxonomy" id="39486"/>
    <lineage>
        <taxon>Bacteria</taxon>
        <taxon>Bacillati</taxon>
        <taxon>Bacillota</taxon>
        <taxon>Clostridia</taxon>
        <taxon>Lachnospirales</taxon>
        <taxon>Lachnospiraceae</taxon>
        <taxon>Dorea</taxon>
    </lineage>
</organism>
<evidence type="ECO:0000259" key="2">
    <source>
        <dbReference type="PROSITE" id="PS50943"/>
    </source>
</evidence>
<dbReference type="SMART" id="SM00530">
    <property type="entry name" value="HTH_XRE"/>
    <property type="match status" value="1"/>
</dbReference>
<evidence type="ECO:0000313" key="3">
    <source>
        <dbReference type="EMBL" id="RGI84196.1"/>
    </source>
</evidence>
<dbReference type="InterPro" id="IPR050807">
    <property type="entry name" value="TransReg_Diox_bact_type"/>
</dbReference>
<dbReference type="Pfam" id="PF01381">
    <property type="entry name" value="HTH_3"/>
    <property type="match status" value="1"/>
</dbReference>
<evidence type="ECO:0000256" key="1">
    <source>
        <dbReference type="ARBA" id="ARBA00023125"/>
    </source>
</evidence>
<dbReference type="SUPFAM" id="SSF47413">
    <property type="entry name" value="lambda repressor-like DNA-binding domains"/>
    <property type="match status" value="1"/>
</dbReference>
<dbReference type="EMBL" id="QSGQ01000008">
    <property type="protein sequence ID" value="RHB37504.1"/>
    <property type="molecule type" value="Genomic_DNA"/>
</dbReference>
<dbReference type="RefSeq" id="WP_117495122.1">
    <property type="nucleotide sequence ID" value="NZ_QSGQ01000008.1"/>
</dbReference>
<dbReference type="Proteomes" id="UP000284883">
    <property type="component" value="Unassembled WGS sequence"/>
</dbReference>
<evidence type="ECO:0000313" key="6">
    <source>
        <dbReference type="Proteomes" id="UP000284883"/>
    </source>
</evidence>
<dbReference type="Proteomes" id="UP000260664">
    <property type="component" value="Unassembled WGS sequence"/>
</dbReference>
<dbReference type="PANTHER" id="PTHR46797:SF1">
    <property type="entry name" value="METHYLPHOSPHONATE SYNTHASE"/>
    <property type="match status" value="1"/>
</dbReference>
<protein>
    <submittedName>
        <fullName evidence="3">XRE family transcriptional regulator</fullName>
    </submittedName>
</protein>
<reference evidence="5 6" key="1">
    <citation type="submission" date="2018-08" db="EMBL/GenBank/DDBJ databases">
        <title>A genome reference for cultivated species of the human gut microbiota.</title>
        <authorList>
            <person name="Zou Y."/>
            <person name="Xue W."/>
            <person name="Luo G."/>
        </authorList>
    </citation>
    <scope>NUCLEOTIDE SEQUENCE [LARGE SCALE GENOMIC DNA]</scope>
    <source>
        <strain evidence="4 6">AM40-15AC</strain>
        <strain evidence="3 5">TM09-19AC</strain>
    </source>
</reference>
<dbReference type="Gene3D" id="1.10.260.40">
    <property type="entry name" value="lambda repressor-like DNA-binding domains"/>
    <property type="match status" value="1"/>
</dbReference>
<evidence type="ECO:0000313" key="5">
    <source>
        <dbReference type="Proteomes" id="UP000260664"/>
    </source>
</evidence>
<sequence>MDNNFSIGNRIRELRNQKHLSQEQLALSAEITTAYLGQIERNEKNPTVAVVAKLCGALGIELSDFFSQKEIPQNELDSLTMQIVYQVKNEDDEVKQIILQMIKQALKLKKEK</sequence>
<evidence type="ECO:0000313" key="4">
    <source>
        <dbReference type="EMBL" id="RHB37504.1"/>
    </source>
</evidence>
<keyword evidence="1" id="KW-0238">DNA-binding</keyword>
<dbReference type="AlphaFoldDB" id="A0A3E4F5H2"/>
<dbReference type="GO" id="GO:0003677">
    <property type="term" value="F:DNA binding"/>
    <property type="evidence" value="ECO:0007669"/>
    <property type="project" value="UniProtKB-KW"/>
</dbReference>
<dbReference type="PROSITE" id="PS50943">
    <property type="entry name" value="HTH_CROC1"/>
    <property type="match status" value="1"/>
</dbReference>
<dbReference type="CDD" id="cd00093">
    <property type="entry name" value="HTH_XRE"/>
    <property type="match status" value="1"/>
</dbReference>
<dbReference type="PANTHER" id="PTHR46797">
    <property type="entry name" value="HTH-TYPE TRANSCRIPTIONAL REGULATOR"/>
    <property type="match status" value="1"/>
</dbReference>
<proteinExistence type="predicted"/>
<name>A0A3E4F5H2_9FIRM</name>
<dbReference type="InterPro" id="IPR001387">
    <property type="entry name" value="Cro/C1-type_HTH"/>
</dbReference>